<keyword evidence="2" id="KW-1185">Reference proteome</keyword>
<feature type="non-terminal residue" evidence="1">
    <location>
        <position position="1"/>
    </location>
</feature>
<dbReference type="Proteomes" id="UP000765507">
    <property type="component" value="Unassembled WGS sequence"/>
</dbReference>
<accession>A0A8T1RU18</accession>
<protein>
    <submittedName>
        <fullName evidence="1">Uncharacterized protein</fullName>
    </submittedName>
</protein>
<evidence type="ECO:0000313" key="2">
    <source>
        <dbReference type="Proteomes" id="UP000765507"/>
    </source>
</evidence>
<gene>
    <name evidence="1" type="ORF">G0U57_016751</name>
</gene>
<organism evidence="1 2">
    <name type="scientific">Chelydra serpentina</name>
    <name type="common">Snapping turtle</name>
    <name type="synonym">Testudo serpentina</name>
    <dbReference type="NCBI Taxonomy" id="8475"/>
    <lineage>
        <taxon>Eukaryota</taxon>
        <taxon>Metazoa</taxon>
        <taxon>Chordata</taxon>
        <taxon>Craniata</taxon>
        <taxon>Vertebrata</taxon>
        <taxon>Euteleostomi</taxon>
        <taxon>Archelosauria</taxon>
        <taxon>Testudinata</taxon>
        <taxon>Testudines</taxon>
        <taxon>Cryptodira</taxon>
        <taxon>Durocryptodira</taxon>
        <taxon>Americhelydia</taxon>
        <taxon>Chelydroidea</taxon>
        <taxon>Chelydridae</taxon>
        <taxon>Chelydra</taxon>
    </lineage>
</organism>
<comment type="caution">
    <text evidence="1">The sequence shown here is derived from an EMBL/GenBank/DDBJ whole genome shotgun (WGS) entry which is preliminary data.</text>
</comment>
<evidence type="ECO:0000313" key="1">
    <source>
        <dbReference type="EMBL" id="KAG6920572.1"/>
    </source>
</evidence>
<dbReference type="EMBL" id="JAHGAV010005487">
    <property type="protein sequence ID" value="KAG6920572.1"/>
    <property type="molecule type" value="Genomic_DNA"/>
</dbReference>
<sequence length="76" mass="8324">DSWVLSRLWRGVGAGVRVGWGRGWKPGLLGSRCLCQVLKMYNVLELNNGSCGSLGLEVTVSGDVRFEGESRWRAKG</sequence>
<proteinExistence type="predicted"/>
<dbReference type="AlphaFoldDB" id="A0A8T1RU18"/>
<reference evidence="1 2" key="1">
    <citation type="journal article" date="2020" name="G3 (Bethesda)">
        <title>Draft Genome of the Common Snapping Turtle, Chelydra serpentina, a Model for Phenotypic Plasticity in Reptiles.</title>
        <authorList>
            <person name="Das D."/>
            <person name="Singh S.K."/>
            <person name="Bierstedt J."/>
            <person name="Erickson A."/>
            <person name="Galli G.L.J."/>
            <person name="Crossley D.A. 2nd"/>
            <person name="Rhen T."/>
        </authorList>
    </citation>
    <scope>NUCLEOTIDE SEQUENCE [LARGE SCALE GENOMIC DNA]</scope>
    <source>
        <strain evidence="1">KW</strain>
    </source>
</reference>
<name>A0A8T1RU18_CHESE</name>